<reference evidence="1 2" key="1">
    <citation type="submission" date="2015-04" db="EMBL/GenBank/DDBJ databases">
        <title>Complete genome sequence of Schizopora paradoxa KUC8140, a cosmopolitan wood degrader in East Asia.</title>
        <authorList>
            <consortium name="DOE Joint Genome Institute"/>
            <person name="Min B."/>
            <person name="Park H."/>
            <person name="Jang Y."/>
            <person name="Kim J.-J."/>
            <person name="Kim K.H."/>
            <person name="Pangilinan J."/>
            <person name="Lipzen A."/>
            <person name="Riley R."/>
            <person name="Grigoriev I.V."/>
            <person name="Spatafora J.W."/>
            <person name="Choi I.-G."/>
        </authorList>
    </citation>
    <scope>NUCLEOTIDE SEQUENCE [LARGE SCALE GENOMIC DNA]</scope>
    <source>
        <strain evidence="1 2">KUC8140</strain>
    </source>
</reference>
<dbReference type="InParanoid" id="A0A0H2R5R8"/>
<accession>A0A0H2R5R8</accession>
<dbReference type="EMBL" id="KQ086154">
    <property type="protein sequence ID" value="KLO07194.1"/>
    <property type="molecule type" value="Genomic_DNA"/>
</dbReference>
<dbReference type="Proteomes" id="UP000053477">
    <property type="component" value="Unassembled WGS sequence"/>
</dbReference>
<evidence type="ECO:0000313" key="2">
    <source>
        <dbReference type="Proteomes" id="UP000053477"/>
    </source>
</evidence>
<evidence type="ECO:0000313" key="1">
    <source>
        <dbReference type="EMBL" id="KLO07194.1"/>
    </source>
</evidence>
<gene>
    <name evidence="1" type="ORF">SCHPADRAFT_894851</name>
</gene>
<proteinExistence type="predicted"/>
<keyword evidence="2" id="KW-1185">Reference proteome</keyword>
<organism evidence="1 2">
    <name type="scientific">Schizopora paradoxa</name>
    <dbReference type="NCBI Taxonomy" id="27342"/>
    <lineage>
        <taxon>Eukaryota</taxon>
        <taxon>Fungi</taxon>
        <taxon>Dikarya</taxon>
        <taxon>Basidiomycota</taxon>
        <taxon>Agaricomycotina</taxon>
        <taxon>Agaricomycetes</taxon>
        <taxon>Hymenochaetales</taxon>
        <taxon>Schizoporaceae</taxon>
        <taxon>Schizopora</taxon>
    </lineage>
</organism>
<name>A0A0H2R5R8_9AGAM</name>
<sequence>MPGVASRFHYTISKVNQGYTDKQVRAIRRMMNNLREAIDKVIKQDMGDFGNDLRAALDDAKDPFFVEIEQVSNGGPGFLLYTLALLDNESDRYVADFQIRVSAW</sequence>
<protein>
    <submittedName>
        <fullName evidence="1">Uncharacterized protein</fullName>
    </submittedName>
</protein>
<dbReference type="AlphaFoldDB" id="A0A0H2R5R8"/>